<comment type="caution">
    <text evidence="2">The sequence shown here is derived from an EMBL/GenBank/DDBJ whole genome shotgun (WGS) entry which is preliminary data.</text>
</comment>
<organism evidence="2 3">
    <name type="scientific">Henosepilachna vigintioctopunctata</name>
    <dbReference type="NCBI Taxonomy" id="420089"/>
    <lineage>
        <taxon>Eukaryota</taxon>
        <taxon>Metazoa</taxon>
        <taxon>Ecdysozoa</taxon>
        <taxon>Arthropoda</taxon>
        <taxon>Hexapoda</taxon>
        <taxon>Insecta</taxon>
        <taxon>Pterygota</taxon>
        <taxon>Neoptera</taxon>
        <taxon>Endopterygota</taxon>
        <taxon>Coleoptera</taxon>
        <taxon>Polyphaga</taxon>
        <taxon>Cucujiformia</taxon>
        <taxon>Coccinelloidea</taxon>
        <taxon>Coccinellidae</taxon>
        <taxon>Epilachninae</taxon>
        <taxon>Epilachnini</taxon>
        <taxon>Henosepilachna</taxon>
    </lineage>
</organism>
<name>A0AAW1UDP6_9CUCU</name>
<keyword evidence="3" id="KW-1185">Reference proteome</keyword>
<feature type="region of interest" description="Disordered" evidence="1">
    <location>
        <begin position="102"/>
        <end position="144"/>
    </location>
</feature>
<sequence>MQIPNSIFMNSRIMPAVCSDRVRPSAVEKCNGPHSINAPNSDTAGTIEPHPESHSLCEMAHKTDSNPAHRFALRIASASISLRRSVAALSTPELCRALSVPDVPQPAYSAAETQRDEIQTRKPASHSQSTRRLQGICVMSSGGP</sequence>
<proteinExistence type="predicted"/>
<evidence type="ECO:0000256" key="1">
    <source>
        <dbReference type="SAM" id="MobiDB-lite"/>
    </source>
</evidence>
<evidence type="ECO:0000313" key="3">
    <source>
        <dbReference type="Proteomes" id="UP001431783"/>
    </source>
</evidence>
<dbReference type="EMBL" id="JARQZJ010000061">
    <property type="protein sequence ID" value="KAK9879105.1"/>
    <property type="molecule type" value="Genomic_DNA"/>
</dbReference>
<reference evidence="2 3" key="1">
    <citation type="submission" date="2023-03" db="EMBL/GenBank/DDBJ databases">
        <title>Genome insight into feeding habits of ladybird beetles.</title>
        <authorList>
            <person name="Li H.-S."/>
            <person name="Huang Y.-H."/>
            <person name="Pang H."/>
        </authorList>
    </citation>
    <scope>NUCLEOTIDE SEQUENCE [LARGE SCALE GENOMIC DNA]</scope>
    <source>
        <strain evidence="2">SYSU_2023b</strain>
        <tissue evidence="2">Whole body</tissue>
    </source>
</reference>
<dbReference type="AlphaFoldDB" id="A0AAW1UDP6"/>
<evidence type="ECO:0000313" key="2">
    <source>
        <dbReference type="EMBL" id="KAK9879105.1"/>
    </source>
</evidence>
<gene>
    <name evidence="2" type="ORF">WA026_003945</name>
</gene>
<feature type="region of interest" description="Disordered" evidence="1">
    <location>
        <begin position="30"/>
        <end position="52"/>
    </location>
</feature>
<protein>
    <submittedName>
        <fullName evidence="2">Uncharacterized protein</fullName>
    </submittedName>
</protein>
<dbReference type="Proteomes" id="UP001431783">
    <property type="component" value="Unassembled WGS sequence"/>
</dbReference>
<accession>A0AAW1UDP6</accession>